<dbReference type="Gene3D" id="3.10.180.10">
    <property type="entry name" value="2,3-Dihydroxybiphenyl 1,2-Dioxygenase, domain 1"/>
    <property type="match status" value="2"/>
</dbReference>
<reference evidence="2" key="2">
    <citation type="submission" date="2020-09" db="EMBL/GenBank/DDBJ databases">
        <authorList>
            <person name="Sun Q."/>
            <person name="Ohkuma M."/>
        </authorList>
    </citation>
    <scope>NUCLEOTIDE SEQUENCE</scope>
    <source>
        <strain evidence="2">JCM 4391</strain>
    </source>
</reference>
<dbReference type="PANTHER" id="PTHR33993:SF10">
    <property type="entry name" value="CONSERVED PROTEIN"/>
    <property type="match status" value="1"/>
</dbReference>
<dbReference type="Proteomes" id="UP000636661">
    <property type="component" value="Unassembled WGS sequence"/>
</dbReference>
<accession>A0A918I2Q3</accession>
<dbReference type="InterPro" id="IPR037523">
    <property type="entry name" value="VOC_core"/>
</dbReference>
<organism evidence="2 3">
    <name type="scientific">Streptomyces lavendofoliae</name>
    <dbReference type="NCBI Taxonomy" id="67314"/>
    <lineage>
        <taxon>Bacteria</taxon>
        <taxon>Bacillati</taxon>
        <taxon>Actinomycetota</taxon>
        <taxon>Actinomycetes</taxon>
        <taxon>Kitasatosporales</taxon>
        <taxon>Streptomycetaceae</taxon>
        <taxon>Streptomyces</taxon>
    </lineage>
</organism>
<evidence type="ECO:0000313" key="3">
    <source>
        <dbReference type="Proteomes" id="UP000636661"/>
    </source>
</evidence>
<proteinExistence type="predicted"/>
<keyword evidence="2" id="KW-0378">Hydrolase</keyword>
<dbReference type="CDD" id="cd07247">
    <property type="entry name" value="SgaA_N_like"/>
    <property type="match status" value="2"/>
</dbReference>
<keyword evidence="3" id="KW-1185">Reference proteome</keyword>
<dbReference type="EMBL" id="BMTP01000017">
    <property type="protein sequence ID" value="GGU59500.1"/>
    <property type="molecule type" value="Genomic_DNA"/>
</dbReference>
<dbReference type="AlphaFoldDB" id="A0A918I2Q3"/>
<dbReference type="InterPro" id="IPR004360">
    <property type="entry name" value="Glyas_Fos-R_dOase_dom"/>
</dbReference>
<comment type="caution">
    <text evidence="2">The sequence shown here is derived from an EMBL/GenBank/DDBJ whole genome shotgun (WGS) entry which is preliminary data.</text>
</comment>
<reference evidence="2" key="1">
    <citation type="journal article" date="2014" name="Int. J. Syst. Evol. Microbiol.">
        <title>Complete genome sequence of Corynebacterium casei LMG S-19264T (=DSM 44701T), isolated from a smear-ripened cheese.</title>
        <authorList>
            <consortium name="US DOE Joint Genome Institute (JGI-PGF)"/>
            <person name="Walter F."/>
            <person name="Albersmeier A."/>
            <person name="Kalinowski J."/>
            <person name="Ruckert C."/>
        </authorList>
    </citation>
    <scope>NUCLEOTIDE SEQUENCE</scope>
    <source>
        <strain evidence="2">JCM 4391</strain>
    </source>
</reference>
<dbReference type="InterPro" id="IPR029068">
    <property type="entry name" value="Glyas_Bleomycin-R_OHBP_Dase"/>
</dbReference>
<dbReference type="Pfam" id="PF00903">
    <property type="entry name" value="Glyoxalase"/>
    <property type="match status" value="2"/>
</dbReference>
<dbReference type="InterPro" id="IPR052164">
    <property type="entry name" value="Anthracycline_SecMetBiosynth"/>
</dbReference>
<dbReference type="SUPFAM" id="SSF54593">
    <property type="entry name" value="Glyoxalase/Bleomycin resistance protein/Dihydroxybiphenyl dioxygenase"/>
    <property type="match status" value="2"/>
</dbReference>
<feature type="domain" description="VOC" evidence="1">
    <location>
        <begin position="145"/>
        <end position="263"/>
    </location>
</feature>
<dbReference type="PANTHER" id="PTHR33993">
    <property type="entry name" value="GLYOXALASE-RELATED"/>
    <property type="match status" value="1"/>
</dbReference>
<evidence type="ECO:0000259" key="1">
    <source>
        <dbReference type="PROSITE" id="PS51819"/>
    </source>
</evidence>
<dbReference type="GO" id="GO:0016787">
    <property type="term" value="F:hydrolase activity"/>
    <property type="evidence" value="ECO:0007669"/>
    <property type="project" value="UniProtKB-KW"/>
</dbReference>
<dbReference type="PROSITE" id="PS51819">
    <property type="entry name" value="VOC"/>
    <property type="match status" value="2"/>
</dbReference>
<feature type="domain" description="VOC" evidence="1">
    <location>
        <begin position="19"/>
        <end position="131"/>
    </location>
</feature>
<protein>
    <submittedName>
        <fullName evidence="2">Hydrolase</fullName>
    </submittedName>
</protein>
<sequence length="268" mass="28553">MYRVRDRERQDMTSFDAGTPCWVDLTVADLEAGKRFYGELFGWTFEAGAEAFGHYTPALKDGKNVAALAPAQGGAPTAWNLYFSTPDVADLARRVAEAGGKVTGGPFPIADAGTVLQAVDPGGAAFGAWQPGTRAGFELQGAPGSFFWPEIYTRAKADVDPFYETVFGFNGQQISEGTEFDFKLWFAPGAQQPTAGRLQMGAFIPAEVPAHALVYFSVEDTDATVAKVRELGGSVSREPSDSPFGRSALVSDDQGARFAVMGPVKNAS</sequence>
<name>A0A918I2Q3_9ACTN</name>
<gene>
    <name evidence="2" type="ORF">GCM10010274_55610</name>
</gene>
<evidence type="ECO:0000313" key="2">
    <source>
        <dbReference type="EMBL" id="GGU59500.1"/>
    </source>
</evidence>